<dbReference type="EMBL" id="JAJEPV010000012">
    <property type="protein sequence ID" value="MCC2119237.1"/>
    <property type="molecule type" value="Genomic_DNA"/>
</dbReference>
<dbReference type="InterPro" id="IPR014717">
    <property type="entry name" value="Transl_elong_EF1B/ribsomal_bS6"/>
</dbReference>
<keyword evidence="1" id="KW-0472">Membrane</keyword>
<keyword evidence="1" id="KW-0812">Transmembrane</keyword>
<accession>A0AAE3D765</accession>
<evidence type="ECO:0000313" key="3">
    <source>
        <dbReference type="Proteomes" id="UP001197795"/>
    </source>
</evidence>
<keyword evidence="1" id="KW-1133">Transmembrane helix</keyword>
<gene>
    <name evidence="2" type="ORF">LKD75_06440</name>
</gene>
<organism evidence="2 3">
    <name type="scientific">Waltera acetigignens</name>
    <dbReference type="NCBI Taxonomy" id="2981769"/>
    <lineage>
        <taxon>Bacteria</taxon>
        <taxon>Bacillati</taxon>
        <taxon>Bacillota</taxon>
        <taxon>Clostridia</taxon>
        <taxon>Lachnospirales</taxon>
        <taxon>Lachnospiraceae</taxon>
        <taxon>Waltera</taxon>
    </lineage>
</organism>
<dbReference type="Proteomes" id="UP001197795">
    <property type="component" value="Unassembled WGS sequence"/>
</dbReference>
<sequence>MKVKKSEIQLLIAVIGVLIAVCTYFLVYSSFNEKSDALEAQNVTLSSQVATLEALDQRKADYIEATGKMQSYITNFENRFPADILPEDSIMMVKTLEDYTRTEVANIAFGSEAEVVYTPAADAATTTADATAATDVAAADVAADTTAAAATTAASPVSTDGTAYADTHMYEVPLSISISCTYDDFKGLVRYIYNQQERESIQGVSISYNETDGMLTGNMTMNTYYLLGTDKVYSSPYIPDMQMGVDTIFGNVE</sequence>
<evidence type="ECO:0000313" key="2">
    <source>
        <dbReference type="EMBL" id="MCC2119237.1"/>
    </source>
</evidence>
<evidence type="ECO:0008006" key="4">
    <source>
        <dbReference type="Google" id="ProtNLM"/>
    </source>
</evidence>
<protein>
    <recommendedName>
        <fullName evidence="4">Tfp pilus assembly protein PilO</fullName>
    </recommendedName>
</protein>
<dbReference type="AlphaFoldDB" id="A0AAE3D765"/>
<name>A0AAE3D765_9FIRM</name>
<reference evidence="2 3" key="1">
    <citation type="submission" date="2021-10" db="EMBL/GenBank/DDBJ databases">
        <title>Anaerobic single-cell dispensing facilitates the cultivation of human gut bacteria.</title>
        <authorList>
            <person name="Afrizal A."/>
        </authorList>
    </citation>
    <scope>NUCLEOTIDE SEQUENCE [LARGE SCALE GENOMIC DNA]</scope>
    <source>
        <strain evidence="2 3">CLA-AA-H273</strain>
    </source>
</reference>
<comment type="caution">
    <text evidence="2">The sequence shown here is derived from an EMBL/GenBank/DDBJ whole genome shotgun (WGS) entry which is preliminary data.</text>
</comment>
<proteinExistence type="predicted"/>
<keyword evidence="3" id="KW-1185">Reference proteome</keyword>
<feature type="transmembrane region" description="Helical" evidence="1">
    <location>
        <begin position="12"/>
        <end position="31"/>
    </location>
</feature>
<dbReference type="Gene3D" id="3.30.70.60">
    <property type="match status" value="1"/>
</dbReference>
<dbReference type="RefSeq" id="WP_227063327.1">
    <property type="nucleotide sequence ID" value="NZ_JAJEPV010000012.1"/>
</dbReference>
<evidence type="ECO:0000256" key="1">
    <source>
        <dbReference type="SAM" id="Phobius"/>
    </source>
</evidence>